<organism evidence="2">
    <name type="scientific">uncultured Desulfobacterium sp</name>
    <dbReference type="NCBI Taxonomy" id="201089"/>
    <lineage>
        <taxon>Bacteria</taxon>
        <taxon>Pseudomonadati</taxon>
        <taxon>Thermodesulfobacteriota</taxon>
        <taxon>Desulfobacteria</taxon>
        <taxon>Desulfobacterales</taxon>
        <taxon>Desulfobacteriaceae</taxon>
        <taxon>Desulfobacterium</taxon>
        <taxon>environmental samples</taxon>
    </lineage>
</organism>
<dbReference type="GO" id="GO:0003824">
    <property type="term" value="F:catalytic activity"/>
    <property type="evidence" value="ECO:0007669"/>
    <property type="project" value="InterPro"/>
</dbReference>
<reference evidence="2" key="1">
    <citation type="journal article" date="2011" name="Environ. Microbiol.">
        <title>Genomic insights into the metabolic potential of the polycyclic aromatic hydrocarbon degrading sulfate-reducing Deltaproteobacterium N47.</title>
        <authorList>
            <person name="Bergmann F."/>
            <person name="Selesi D."/>
            <person name="Weinmaier T."/>
            <person name="Tischler P."/>
            <person name="Rattei T."/>
            <person name="Meckenstock R.U."/>
        </authorList>
    </citation>
    <scope>NUCLEOTIDE SEQUENCE</scope>
</reference>
<evidence type="ECO:0000256" key="1">
    <source>
        <dbReference type="PIRSR" id="PIRSR002884-1"/>
    </source>
</evidence>
<name>E1YGV2_9BACT</name>
<dbReference type="Pfam" id="PF04344">
    <property type="entry name" value="CheZ"/>
    <property type="match status" value="1"/>
</dbReference>
<accession>E1YGV2</accession>
<gene>
    <name evidence="2" type="ORF">N47_F14910</name>
</gene>
<dbReference type="AlphaFoldDB" id="E1YGV2"/>
<sequence length="261" mass="29684">MTKHLEDKIYEIVGGKLSVDEIKQIIEFITYLSEGILYRDEQFFQDIAYGMRGAMKELALLIVDFRTDLRSKIDPEITEVATKHIPEASDQLEGIIETTEKAANKIMDNLEVLQEQTSKIQKAITSLKSGKLKLPEEAGKTDDIEIDRQTIEKLTPLINYMESSIQNYETLTADIFVHMSFQDLTGQRIKKIMALVKEMEKKLKSMLVRFGIKLTAKENNPDISNEELQKFVDEKVSELAGPQKEGLGLDQTDIDNILANI</sequence>
<feature type="site" description="Enhances dephosphorylation of CheY-P" evidence="1">
    <location>
        <position position="187"/>
    </location>
</feature>
<dbReference type="Gene3D" id="1.10.287.500">
    <property type="entry name" value="Helix hairpin bin"/>
    <property type="match status" value="1"/>
</dbReference>
<proteinExistence type="predicted"/>
<dbReference type="PIRSF" id="PIRSF002884">
    <property type="entry name" value="CheZ"/>
    <property type="match status" value="1"/>
</dbReference>
<dbReference type="GO" id="GO:0009288">
    <property type="term" value="C:bacterial-type flagellum"/>
    <property type="evidence" value="ECO:0007669"/>
    <property type="project" value="InterPro"/>
</dbReference>
<protein>
    <submittedName>
        <fullName evidence="2">Uncharacterized protein</fullName>
    </submittedName>
</protein>
<dbReference type="EMBL" id="FR695873">
    <property type="protein sequence ID" value="CBX29796.1"/>
    <property type="molecule type" value="Genomic_DNA"/>
</dbReference>
<dbReference type="GO" id="GO:0050920">
    <property type="term" value="P:regulation of chemotaxis"/>
    <property type="evidence" value="ECO:0007669"/>
    <property type="project" value="InterPro"/>
</dbReference>
<evidence type="ECO:0000313" key="2">
    <source>
        <dbReference type="EMBL" id="CBX29796.1"/>
    </source>
</evidence>
<dbReference type="InterPro" id="IPR007439">
    <property type="entry name" value="Chemotax_Pase_CheZ"/>
</dbReference>
<dbReference type="SUPFAM" id="SSF75708">
    <property type="entry name" value="Chemotaxis phosphatase CheZ"/>
    <property type="match status" value="1"/>
</dbReference>